<feature type="domain" description="ABC transmembrane type-1" evidence="8">
    <location>
        <begin position="76"/>
        <end position="265"/>
    </location>
</feature>
<keyword evidence="4 7" id="KW-0812">Transmembrane</keyword>
<keyword evidence="6 7" id="KW-0472">Membrane</keyword>
<dbReference type="Pfam" id="PF00528">
    <property type="entry name" value="BPD_transp_1"/>
    <property type="match status" value="1"/>
</dbReference>
<feature type="transmembrane region" description="Helical" evidence="7">
    <location>
        <begin position="248"/>
        <end position="265"/>
    </location>
</feature>
<evidence type="ECO:0000256" key="1">
    <source>
        <dbReference type="ARBA" id="ARBA00004651"/>
    </source>
</evidence>
<protein>
    <submittedName>
        <fullName evidence="9">Sugar ABC transporter permease</fullName>
    </submittedName>
</protein>
<comment type="caution">
    <text evidence="9">The sequence shown here is derived from an EMBL/GenBank/DDBJ whole genome shotgun (WGS) entry which is preliminary data.</text>
</comment>
<evidence type="ECO:0000313" key="9">
    <source>
        <dbReference type="EMBL" id="GIE48430.1"/>
    </source>
</evidence>
<evidence type="ECO:0000256" key="6">
    <source>
        <dbReference type="ARBA" id="ARBA00023136"/>
    </source>
</evidence>
<evidence type="ECO:0000256" key="2">
    <source>
        <dbReference type="ARBA" id="ARBA00022448"/>
    </source>
</evidence>
<keyword evidence="3" id="KW-1003">Cell membrane</keyword>
<dbReference type="PANTHER" id="PTHR43744:SF12">
    <property type="entry name" value="ABC TRANSPORTER PERMEASE PROTEIN MG189-RELATED"/>
    <property type="match status" value="1"/>
</dbReference>
<dbReference type="EMBL" id="BOMQ01000024">
    <property type="protein sequence ID" value="GIE48430.1"/>
    <property type="molecule type" value="Genomic_DNA"/>
</dbReference>
<evidence type="ECO:0000256" key="5">
    <source>
        <dbReference type="ARBA" id="ARBA00022989"/>
    </source>
</evidence>
<comment type="similarity">
    <text evidence="7">Belongs to the binding-protein-dependent transport system permease family.</text>
</comment>
<dbReference type="InterPro" id="IPR035906">
    <property type="entry name" value="MetI-like_sf"/>
</dbReference>
<dbReference type="RefSeq" id="WP_203766963.1">
    <property type="nucleotide sequence ID" value="NZ_BAAAYJ010000096.1"/>
</dbReference>
<evidence type="ECO:0000313" key="10">
    <source>
        <dbReference type="Proteomes" id="UP000647172"/>
    </source>
</evidence>
<feature type="transmembrane region" description="Helical" evidence="7">
    <location>
        <begin position="72"/>
        <end position="99"/>
    </location>
</feature>
<comment type="subcellular location">
    <subcellularLocation>
        <location evidence="1 7">Cell membrane</location>
        <topology evidence="1 7">Multi-pass membrane protein</topology>
    </subcellularLocation>
</comment>
<dbReference type="Proteomes" id="UP000647172">
    <property type="component" value="Unassembled WGS sequence"/>
</dbReference>
<dbReference type="CDD" id="cd06261">
    <property type="entry name" value="TM_PBP2"/>
    <property type="match status" value="1"/>
</dbReference>
<accession>A0A919JFK1</accession>
<feature type="transmembrane region" description="Helical" evidence="7">
    <location>
        <begin position="144"/>
        <end position="165"/>
    </location>
</feature>
<evidence type="ECO:0000256" key="3">
    <source>
        <dbReference type="ARBA" id="ARBA00022475"/>
    </source>
</evidence>
<name>A0A919JFK1_9ACTN</name>
<sequence length="280" mass="30969">MTDLAQRAQFRVKLFNRICFGVLIAFALLWLVPLLWALDTALKPNAETTRTTWAIDDPTVDAFGRVLRDTDILTWFGSSLFISTLSAAGTVLVASLAAYALSRMRFRYRTAVFWAVLAGIMIPGQVLIVPWFREFDALGLLNTWWAVSLPQIPTAIAVFIFKQFFDGLPRELEEVARLDGAGYLRIYRRIIMPLARPAVAAVAIFTFVTSWNDLLWPLLVLSNPDIMTIPVGLATVQGAFGIRYADTMASAILGAIPLIAVFLLFQRQIVEGIAGSGLKG</sequence>
<organism evidence="9 10">
    <name type="scientific">Actinoplanes nipponensis</name>
    <dbReference type="NCBI Taxonomy" id="135950"/>
    <lineage>
        <taxon>Bacteria</taxon>
        <taxon>Bacillati</taxon>
        <taxon>Actinomycetota</taxon>
        <taxon>Actinomycetes</taxon>
        <taxon>Micromonosporales</taxon>
        <taxon>Micromonosporaceae</taxon>
        <taxon>Actinoplanes</taxon>
    </lineage>
</organism>
<dbReference type="PANTHER" id="PTHR43744">
    <property type="entry name" value="ABC TRANSPORTER PERMEASE PROTEIN MG189-RELATED-RELATED"/>
    <property type="match status" value="1"/>
</dbReference>
<dbReference type="GO" id="GO:0055085">
    <property type="term" value="P:transmembrane transport"/>
    <property type="evidence" value="ECO:0007669"/>
    <property type="project" value="InterPro"/>
</dbReference>
<feature type="transmembrane region" description="Helical" evidence="7">
    <location>
        <begin position="111"/>
        <end position="132"/>
    </location>
</feature>
<dbReference type="Gene3D" id="1.10.3720.10">
    <property type="entry name" value="MetI-like"/>
    <property type="match status" value="1"/>
</dbReference>
<keyword evidence="10" id="KW-1185">Reference proteome</keyword>
<evidence type="ECO:0000259" key="8">
    <source>
        <dbReference type="PROSITE" id="PS50928"/>
    </source>
</evidence>
<dbReference type="InterPro" id="IPR000515">
    <property type="entry name" value="MetI-like"/>
</dbReference>
<keyword evidence="2 7" id="KW-0813">Transport</keyword>
<dbReference type="SUPFAM" id="SSF161098">
    <property type="entry name" value="MetI-like"/>
    <property type="match status" value="1"/>
</dbReference>
<feature type="transmembrane region" description="Helical" evidence="7">
    <location>
        <begin position="14"/>
        <end position="38"/>
    </location>
</feature>
<dbReference type="AlphaFoldDB" id="A0A919JFK1"/>
<dbReference type="GO" id="GO:0005886">
    <property type="term" value="C:plasma membrane"/>
    <property type="evidence" value="ECO:0007669"/>
    <property type="project" value="UniProtKB-SubCell"/>
</dbReference>
<dbReference type="PROSITE" id="PS50928">
    <property type="entry name" value="ABC_TM1"/>
    <property type="match status" value="1"/>
</dbReference>
<keyword evidence="5 7" id="KW-1133">Transmembrane helix</keyword>
<proteinExistence type="inferred from homology"/>
<evidence type="ECO:0000256" key="7">
    <source>
        <dbReference type="RuleBase" id="RU363032"/>
    </source>
</evidence>
<evidence type="ECO:0000256" key="4">
    <source>
        <dbReference type="ARBA" id="ARBA00022692"/>
    </source>
</evidence>
<gene>
    <name evidence="9" type="ORF">Ani05nite_19640</name>
</gene>
<reference evidence="9" key="1">
    <citation type="submission" date="2021-01" db="EMBL/GenBank/DDBJ databases">
        <title>Whole genome shotgun sequence of Actinoplanes nipponensis NBRC 14063.</title>
        <authorList>
            <person name="Komaki H."/>
            <person name="Tamura T."/>
        </authorList>
    </citation>
    <scope>NUCLEOTIDE SEQUENCE</scope>
    <source>
        <strain evidence="9">NBRC 14063</strain>
    </source>
</reference>